<name>F0H3U8_9BACT</name>
<protein>
    <recommendedName>
        <fullName evidence="3">Glycosyl hydrolase-like 10 domain-containing protein</fullName>
    </recommendedName>
</protein>
<dbReference type="InterPro" id="IPR052177">
    <property type="entry name" value="Divisome_Glycosyl_Hydrolase"/>
</dbReference>
<dbReference type="PANTHER" id="PTHR43405:SF1">
    <property type="entry name" value="GLYCOSYL HYDROLASE DIGH"/>
    <property type="match status" value="1"/>
</dbReference>
<reference evidence="4 5" key="1">
    <citation type="submission" date="2011-02" db="EMBL/GenBank/DDBJ databases">
        <authorList>
            <person name="Durkin A.S."/>
            <person name="Madupu R."/>
            <person name="Torralba M."/>
            <person name="Gillis M."/>
            <person name="Methe B."/>
            <person name="Sutton G."/>
            <person name="Nelson K.E."/>
        </authorList>
    </citation>
    <scope>NUCLEOTIDE SEQUENCE [LARGE SCALE GENOMIC DNA]</scope>
    <source>
        <strain evidence="4 5">CRIS 18C-A</strain>
    </source>
</reference>
<dbReference type="Proteomes" id="UP000003155">
    <property type="component" value="Unassembled WGS sequence"/>
</dbReference>
<evidence type="ECO:0000256" key="1">
    <source>
        <dbReference type="ARBA" id="ARBA00022729"/>
    </source>
</evidence>
<feature type="chain" id="PRO_5003251782" description="Glycosyl hydrolase-like 10 domain-containing protein" evidence="2">
    <location>
        <begin position="42"/>
        <end position="585"/>
    </location>
</feature>
<dbReference type="InterPro" id="IPR017853">
    <property type="entry name" value="GH"/>
</dbReference>
<gene>
    <name evidence="4" type="ORF">HMPREF9303_2284</name>
</gene>
<evidence type="ECO:0000313" key="4">
    <source>
        <dbReference type="EMBL" id="EGC87520.1"/>
    </source>
</evidence>
<dbReference type="SUPFAM" id="SSF51445">
    <property type="entry name" value="(Trans)glycosidases"/>
    <property type="match status" value="1"/>
</dbReference>
<evidence type="ECO:0000256" key="2">
    <source>
        <dbReference type="SAM" id="SignalP"/>
    </source>
</evidence>
<feature type="signal peptide" evidence="2">
    <location>
        <begin position="1"/>
        <end position="41"/>
    </location>
</feature>
<sequence>MAAPPVAGQELMMNQNYTESRNMKKPALLILLCTLALAAQAQTSLADYLTRRLPKHETRAVWLTTLANLDWPKTYAKSETGILQQKQELTDILDCYQRANINTVLLQTRVRAATIYPSAIEPWDRCITGTEGCAPGFGYDPLAFAVEECHKRGMELHAWIATIPVGAKNSMGCRLLRQKGFRIRNYATGAYLDPADPNVPSYLAAICGEIVRNYDVDGINLDYIRYPDGWPHPSYRDDDTPERRRSNITAIVRAIHDEVKGLKPWVKISCSPIGKYSDLSRYSSRNFNAYDRVSQEAQEWIRLGLMDQLYPMQYFRGENYYPFIADWMENAYGHDIVTGLGTYFLDPREGNWTLGDITRQMYVSRDAGMGHAHFRSHFLTSNRQGIYDFERQFNATPSLPPATKKGKAEDAPVVLSRTPLVQRPGDGSARLNWKGASPYYNIYASRSFPVDTRDARNLICTRYGGLSLRLKDVSPALYFAVTAMDRYGRESSPLQEEPLFTVQTSPALLDNDGTTLMLPAMARQADIVRYEIQTLQGQMFRSSRHWDRKHGKLDISALPDGIYQLLGRTRKNRSYVLGTFLIRRK</sequence>
<dbReference type="InterPro" id="IPR003790">
    <property type="entry name" value="GHL10"/>
</dbReference>
<evidence type="ECO:0000313" key="5">
    <source>
        <dbReference type="Proteomes" id="UP000003155"/>
    </source>
</evidence>
<feature type="domain" description="Glycosyl hydrolase-like 10" evidence="3">
    <location>
        <begin position="58"/>
        <end position="315"/>
    </location>
</feature>
<comment type="caution">
    <text evidence="4">The sequence shown here is derived from an EMBL/GenBank/DDBJ whole genome shotgun (WGS) entry which is preliminary data.</text>
</comment>
<accession>F0H3U8</accession>
<organism evidence="4 5">
    <name type="scientific">Prevotella denticola CRIS 18C-A</name>
    <dbReference type="NCBI Taxonomy" id="944557"/>
    <lineage>
        <taxon>Bacteria</taxon>
        <taxon>Pseudomonadati</taxon>
        <taxon>Bacteroidota</taxon>
        <taxon>Bacteroidia</taxon>
        <taxon>Bacteroidales</taxon>
        <taxon>Prevotellaceae</taxon>
        <taxon>Prevotella</taxon>
    </lineage>
</organism>
<dbReference type="PANTHER" id="PTHR43405">
    <property type="entry name" value="GLYCOSYL HYDROLASE DIGH"/>
    <property type="match status" value="1"/>
</dbReference>
<dbReference type="AlphaFoldDB" id="F0H3U8"/>
<evidence type="ECO:0000259" key="3">
    <source>
        <dbReference type="Pfam" id="PF02638"/>
    </source>
</evidence>
<dbReference type="Pfam" id="PF02638">
    <property type="entry name" value="GHL10"/>
    <property type="match status" value="1"/>
</dbReference>
<dbReference type="Gene3D" id="3.20.20.80">
    <property type="entry name" value="Glycosidases"/>
    <property type="match status" value="1"/>
</dbReference>
<dbReference type="EMBL" id="AEXO01000008">
    <property type="protein sequence ID" value="EGC87520.1"/>
    <property type="molecule type" value="Genomic_DNA"/>
</dbReference>
<keyword evidence="5" id="KW-1185">Reference proteome</keyword>
<proteinExistence type="predicted"/>
<keyword evidence="1 2" id="KW-0732">Signal</keyword>